<protein>
    <submittedName>
        <fullName evidence="1">Uncharacterized protein</fullName>
    </submittedName>
</protein>
<proteinExistence type="predicted"/>
<name>A0ACC0PSQ7_RHOML</name>
<evidence type="ECO:0000313" key="1">
    <source>
        <dbReference type="EMBL" id="KAI8568174.1"/>
    </source>
</evidence>
<accession>A0ACC0PSQ7</accession>
<reference evidence="1" key="1">
    <citation type="submission" date="2022-02" db="EMBL/GenBank/DDBJ databases">
        <title>Plant Genome Project.</title>
        <authorList>
            <person name="Zhang R.-G."/>
        </authorList>
    </citation>
    <scope>NUCLEOTIDE SEQUENCE</scope>
    <source>
        <strain evidence="1">AT1</strain>
    </source>
</reference>
<sequence length="174" mass="19840">MPDPRKNLMDLQLKEKRKKQNIVEKFEMTHRRHRHGGEWINDKAREHHVLAIKVGVDPAQVQEVIDRCNSEAGTSDEEADAAGNSDDLNTLDEEDDKASISGMLVFYLAICVRLFRLGCCKVVQAVVLYQLLEGSNMWEDVPRTLCGVDDALVRQGNEMESLNVFGSCFFYYFL</sequence>
<dbReference type="EMBL" id="CM046389">
    <property type="protein sequence ID" value="KAI8568174.1"/>
    <property type="molecule type" value="Genomic_DNA"/>
</dbReference>
<organism evidence="1 2">
    <name type="scientific">Rhododendron molle</name>
    <name type="common">Chinese azalea</name>
    <name type="synonym">Azalea mollis</name>
    <dbReference type="NCBI Taxonomy" id="49168"/>
    <lineage>
        <taxon>Eukaryota</taxon>
        <taxon>Viridiplantae</taxon>
        <taxon>Streptophyta</taxon>
        <taxon>Embryophyta</taxon>
        <taxon>Tracheophyta</taxon>
        <taxon>Spermatophyta</taxon>
        <taxon>Magnoliopsida</taxon>
        <taxon>eudicotyledons</taxon>
        <taxon>Gunneridae</taxon>
        <taxon>Pentapetalae</taxon>
        <taxon>asterids</taxon>
        <taxon>Ericales</taxon>
        <taxon>Ericaceae</taxon>
        <taxon>Ericoideae</taxon>
        <taxon>Rhodoreae</taxon>
        <taxon>Rhododendron</taxon>
    </lineage>
</organism>
<keyword evidence="2" id="KW-1185">Reference proteome</keyword>
<gene>
    <name evidence="1" type="ORF">RHMOL_Rhmol02G0176900</name>
</gene>
<dbReference type="Proteomes" id="UP001062846">
    <property type="component" value="Chromosome 2"/>
</dbReference>
<evidence type="ECO:0000313" key="2">
    <source>
        <dbReference type="Proteomes" id="UP001062846"/>
    </source>
</evidence>
<comment type="caution">
    <text evidence="1">The sequence shown here is derived from an EMBL/GenBank/DDBJ whole genome shotgun (WGS) entry which is preliminary data.</text>
</comment>